<name>A0ABQ1L9H8_9BACT</name>
<dbReference type="EMBL" id="BMEC01000001">
    <property type="protein sequence ID" value="GGC20385.1"/>
    <property type="molecule type" value="Genomic_DNA"/>
</dbReference>
<sequence>MAYDEHLADRIRQIFKSKKVTFYEKKMMGGLIFIVNEKICCGIHIDKKFDDSLLMAKIGTIQYEKAILKKVCLPMDFTGRPMKGFIFVKPNGFDLDSDLE</sequence>
<evidence type="ECO:0000313" key="1">
    <source>
        <dbReference type="EMBL" id="GGC20385.1"/>
    </source>
</evidence>
<dbReference type="RefSeq" id="WP_188459928.1">
    <property type="nucleotide sequence ID" value="NZ_BAABHU010000001.1"/>
</dbReference>
<evidence type="ECO:0008006" key="3">
    <source>
        <dbReference type="Google" id="ProtNLM"/>
    </source>
</evidence>
<keyword evidence="2" id="KW-1185">Reference proteome</keyword>
<reference evidence="2" key="1">
    <citation type="journal article" date="2019" name="Int. J. Syst. Evol. Microbiol.">
        <title>The Global Catalogue of Microorganisms (GCM) 10K type strain sequencing project: providing services to taxonomists for standard genome sequencing and annotation.</title>
        <authorList>
            <consortium name="The Broad Institute Genomics Platform"/>
            <consortium name="The Broad Institute Genome Sequencing Center for Infectious Disease"/>
            <person name="Wu L."/>
            <person name="Ma J."/>
        </authorList>
    </citation>
    <scope>NUCLEOTIDE SEQUENCE [LARGE SCALE GENOMIC DNA]</scope>
    <source>
        <strain evidence="2">CGMCC 1.10832</strain>
    </source>
</reference>
<comment type="caution">
    <text evidence="1">The sequence shown here is derived from an EMBL/GenBank/DDBJ whole genome shotgun (WGS) entry which is preliminary data.</text>
</comment>
<accession>A0ABQ1L9H8</accession>
<organism evidence="1 2">
    <name type="scientific">Marivirga lumbricoides</name>
    <dbReference type="NCBI Taxonomy" id="1046115"/>
    <lineage>
        <taxon>Bacteria</taxon>
        <taxon>Pseudomonadati</taxon>
        <taxon>Bacteroidota</taxon>
        <taxon>Cytophagia</taxon>
        <taxon>Cytophagales</taxon>
        <taxon>Marivirgaceae</taxon>
        <taxon>Marivirga</taxon>
    </lineage>
</organism>
<dbReference type="Proteomes" id="UP000636010">
    <property type="component" value="Unassembled WGS sequence"/>
</dbReference>
<gene>
    <name evidence="1" type="ORF">GCM10011506_01880</name>
</gene>
<evidence type="ECO:0000313" key="2">
    <source>
        <dbReference type="Proteomes" id="UP000636010"/>
    </source>
</evidence>
<protein>
    <recommendedName>
        <fullName evidence="3">RNA methyltransferase</fullName>
    </recommendedName>
</protein>
<proteinExistence type="predicted"/>